<dbReference type="Gene3D" id="3.40.50.300">
    <property type="entry name" value="P-loop containing nucleotide triphosphate hydrolases"/>
    <property type="match status" value="1"/>
</dbReference>
<dbReference type="CDD" id="cd03213">
    <property type="entry name" value="ABCG_EPDR"/>
    <property type="match status" value="1"/>
</dbReference>
<feature type="transmembrane region" description="Helical" evidence="9">
    <location>
        <begin position="424"/>
        <end position="450"/>
    </location>
</feature>
<evidence type="ECO:0000256" key="1">
    <source>
        <dbReference type="ARBA" id="ARBA00004141"/>
    </source>
</evidence>
<proteinExistence type="inferred from homology"/>
<dbReference type="InterPro" id="IPR027417">
    <property type="entry name" value="P-loop_NTPase"/>
</dbReference>
<evidence type="ECO:0000256" key="7">
    <source>
        <dbReference type="ARBA" id="ARBA00022989"/>
    </source>
</evidence>
<gene>
    <name evidence="12" type="primary">LOC108561978</name>
</gene>
<dbReference type="InterPro" id="IPR003439">
    <property type="entry name" value="ABC_transporter-like_ATP-bd"/>
</dbReference>
<feature type="transmembrane region" description="Helical" evidence="9">
    <location>
        <begin position="578"/>
        <end position="596"/>
    </location>
</feature>
<feature type="domain" description="ABC transporter" evidence="10">
    <location>
        <begin position="22"/>
        <end position="262"/>
    </location>
</feature>
<dbReference type="GeneID" id="108561978"/>
<dbReference type="Pfam" id="PF01061">
    <property type="entry name" value="ABC2_membrane"/>
    <property type="match status" value="1"/>
</dbReference>
<comment type="similarity">
    <text evidence="2">Belongs to the ABC transporter superfamily. ABCG family. Eye pigment precursor importer (TC 3.A.1.204) subfamily.</text>
</comment>
<dbReference type="InterPro" id="IPR050352">
    <property type="entry name" value="ABCG_transporters"/>
</dbReference>
<dbReference type="InterPro" id="IPR003593">
    <property type="entry name" value="AAA+_ATPase"/>
</dbReference>
<dbReference type="InterPro" id="IPR017871">
    <property type="entry name" value="ABC_transporter-like_CS"/>
</dbReference>
<evidence type="ECO:0000256" key="5">
    <source>
        <dbReference type="ARBA" id="ARBA00022741"/>
    </source>
</evidence>
<reference evidence="12" key="1">
    <citation type="submission" date="2025-08" db="UniProtKB">
        <authorList>
            <consortium name="RefSeq"/>
        </authorList>
    </citation>
    <scope>IDENTIFICATION</scope>
    <source>
        <tissue evidence="12">Whole Larva</tissue>
    </source>
</reference>
<keyword evidence="4 9" id="KW-0812">Transmembrane</keyword>
<evidence type="ECO:0000256" key="9">
    <source>
        <dbReference type="SAM" id="Phobius"/>
    </source>
</evidence>
<feature type="transmembrane region" description="Helical" evidence="9">
    <location>
        <begin position="383"/>
        <end position="403"/>
    </location>
</feature>
<name>A0ABM1MM27_NICVS</name>
<dbReference type="RefSeq" id="XP_017775627.1">
    <property type="nucleotide sequence ID" value="XM_017920138.1"/>
</dbReference>
<dbReference type="InterPro" id="IPR043926">
    <property type="entry name" value="ABCG_dom"/>
</dbReference>
<keyword evidence="6" id="KW-0067">ATP-binding</keyword>
<feature type="transmembrane region" description="Helical" evidence="9">
    <location>
        <begin position="492"/>
        <end position="511"/>
    </location>
</feature>
<keyword evidence="11" id="KW-1185">Reference proteome</keyword>
<evidence type="ECO:0000259" key="10">
    <source>
        <dbReference type="PROSITE" id="PS50893"/>
    </source>
</evidence>
<evidence type="ECO:0000256" key="6">
    <source>
        <dbReference type="ARBA" id="ARBA00022840"/>
    </source>
</evidence>
<feature type="transmembrane region" description="Helical" evidence="9">
    <location>
        <begin position="462"/>
        <end position="485"/>
    </location>
</feature>
<feature type="transmembrane region" description="Helical" evidence="9">
    <location>
        <begin position="353"/>
        <end position="371"/>
    </location>
</feature>
<evidence type="ECO:0000256" key="4">
    <source>
        <dbReference type="ARBA" id="ARBA00022692"/>
    </source>
</evidence>
<evidence type="ECO:0000256" key="3">
    <source>
        <dbReference type="ARBA" id="ARBA00022448"/>
    </source>
</evidence>
<evidence type="ECO:0000256" key="2">
    <source>
        <dbReference type="ARBA" id="ARBA00005814"/>
    </source>
</evidence>
<dbReference type="PROSITE" id="PS00211">
    <property type="entry name" value="ABC_TRANSPORTER_1"/>
    <property type="match status" value="1"/>
</dbReference>
<comment type="subcellular location">
    <subcellularLocation>
        <location evidence="1">Membrane</location>
        <topology evidence="1">Multi-pass membrane protein</topology>
    </subcellularLocation>
</comment>
<organism evidence="11 12">
    <name type="scientific">Nicrophorus vespilloides</name>
    <name type="common">Boreal carrion beetle</name>
    <dbReference type="NCBI Taxonomy" id="110193"/>
    <lineage>
        <taxon>Eukaryota</taxon>
        <taxon>Metazoa</taxon>
        <taxon>Ecdysozoa</taxon>
        <taxon>Arthropoda</taxon>
        <taxon>Hexapoda</taxon>
        <taxon>Insecta</taxon>
        <taxon>Pterygota</taxon>
        <taxon>Neoptera</taxon>
        <taxon>Endopterygota</taxon>
        <taxon>Coleoptera</taxon>
        <taxon>Polyphaga</taxon>
        <taxon>Staphyliniformia</taxon>
        <taxon>Silphidae</taxon>
        <taxon>Nicrophorinae</taxon>
        <taxon>Nicrophorus</taxon>
    </lineage>
</organism>
<dbReference type="Pfam" id="PF00005">
    <property type="entry name" value="ABC_tran"/>
    <property type="match status" value="1"/>
</dbReference>
<evidence type="ECO:0000313" key="12">
    <source>
        <dbReference type="RefSeq" id="XP_017775627.1"/>
    </source>
</evidence>
<accession>A0ABM1MM27</accession>
<protein>
    <submittedName>
        <fullName evidence="12">ATP-binding cassette sub-family G member 4-like isoform X2</fullName>
    </submittedName>
</protein>
<dbReference type="PANTHER" id="PTHR48041">
    <property type="entry name" value="ABC TRANSPORTER G FAMILY MEMBER 28"/>
    <property type="match status" value="1"/>
</dbReference>
<evidence type="ECO:0000313" key="11">
    <source>
        <dbReference type="Proteomes" id="UP000695000"/>
    </source>
</evidence>
<evidence type="ECO:0000256" key="8">
    <source>
        <dbReference type="ARBA" id="ARBA00023136"/>
    </source>
</evidence>
<keyword evidence="5" id="KW-0547">Nucleotide-binding</keyword>
<keyword evidence="7 9" id="KW-1133">Transmembrane helix</keyword>
<sequence length="603" mass="67612">MANKMQQRAIHLNLPKNDKLDIEFQNLSFNVPFGKGKKEILHSISGKFKSGELTAIMGPSGAGKSSLLNILTGFENAGTSGTIRCTGQDDETDSKVKYKRDCCYILQDDRLCPLFTVKEIMNMAAKLKLGYSVSEKAKELVIFDILDTLGLSNTMDTKCSRLSGGQRKRLSIALELIDNPPIMFLDEPTTGLDSSSSLQCVTMLKSLARGGRTIVCTIHQPSATIFEMFDHVYILAEGYCIYQGKSMNTVSYLSRVGLHCPQYHNPADYLLEVANGEYGNFTEKLAKFSTETNFRMLEPSDILVTEKEPCKDEHSKKTTVLIQAPSEWYKFQILFQRCLIQLYRDWTVTQLKIALHAVIGVLLGLLFHGFGNNGAKTFSNAGYYAMSAVYLSYTSMIPAVVKFPAEVPIVAKETFNNWYHLKTYYVAVTLAHIPTQVICAITYSSISYIISGQLFELNRFVMFLSITTLINLAADGMGIVIGTILKPVNGTFVASVYTAYLILLSGFFVLLNHMNRYTYLLTYTSYLGYGMEGMMQAMYGFQRHSLPCPEDIVYCQFKSPNEVLDEFGMGSASYTIDIYYLLLHFIISKVIGYFTLKQNIKRG</sequence>
<dbReference type="Proteomes" id="UP000695000">
    <property type="component" value="Unplaced"/>
</dbReference>
<dbReference type="PANTHER" id="PTHR48041:SF32">
    <property type="entry name" value="PROTEIN WHITE-LIKE PROTEIN"/>
    <property type="match status" value="1"/>
</dbReference>
<dbReference type="PROSITE" id="PS50893">
    <property type="entry name" value="ABC_TRANSPORTER_2"/>
    <property type="match status" value="1"/>
</dbReference>
<dbReference type="SUPFAM" id="SSF52540">
    <property type="entry name" value="P-loop containing nucleoside triphosphate hydrolases"/>
    <property type="match status" value="1"/>
</dbReference>
<keyword evidence="3" id="KW-0813">Transport</keyword>
<dbReference type="InterPro" id="IPR013525">
    <property type="entry name" value="ABC2_TM"/>
</dbReference>
<keyword evidence="8 9" id="KW-0472">Membrane</keyword>
<dbReference type="SMART" id="SM00382">
    <property type="entry name" value="AAA"/>
    <property type="match status" value="1"/>
</dbReference>
<dbReference type="Pfam" id="PF19055">
    <property type="entry name" value="ABC2_membrane_7"/>
    <property type="match status" value="1"/>
</dbReference>